<protein>
    <submittedName>
        <fullName evidence="4">Ig-like domain-containing protein</fullName>
    </submittedName>
</protein>
<name>A0ABW2FQG8_9ACTN</name>
<dbReference type="InterPro" id="IPR032109">
    <property type="entry name" value="Big_3_5"/>
</dbReference>
<evidence type="ECO:0000259" key="3">
    <source>
        <dbReference type="Pfam" id="PF16640"/>
    </source>
</evidence>
<organism evidence="4 5">
    <name type="scientific">Kitasatospora paranensis</name>
    <dbReference type="NCBI Taxonomy" id="258053"/>
    <lineage>
        <taxon>Bacteria</taxon>
        <taxon>Bacillati</taxon>
        <taxon>Actinomycetota</taxon>
        <taxon>Actinomycetes</taxon>
        <taxon>Kitasatosporales</taxon>
        <taxon>Streptomycetaceae</taxon>
        <taxon>Kitasatospora</taxon>
    </lineage>
</organism>
<feature type="compositionally biased region" description="Gly residues" evidence="1">
    <location>
        <begin position="187"/>
        <end position="228"/>
    </location>
</feature>
<sequence>MSHNSPNSRRTILGSRMLSVAGATGLLAAAIVPLTAAAATAGTAAPCGTGGVFTAAPQPSCTYDSVGTDTFTVPNGVTAVAVDLFGAEGGSAAGYIDPHPAIAGAPGGLGGETRATLPVTPGRTIQLTLGAAGIPGSSRHGEFARPGGTGHGRGGGGAHGGGGSGGGGSDVRVGAFGGSERVLVAGGGGGAGNGGPELGGGAGGGEVGEDGGQSNGPLGSGLAGGGAGPAAAGHGNPNTLNGGPGTPGIDLDPITSEPDPGSGGTGGNGGGGGPGGGGGGGGWHGGGGGSGGGNPGYFPGAGGGGGSSYADPTATDVSLLRGVNHGNGRAVVSFRYGTSLALGTDTATPLFGHAVTVTATVAPADPSDPVEGTPTGSVTFSDGTTPLATVPLSNGRASFTTGKFQPGGHGITAVYSGDPGFTASSAASATVVTVGFGGPCITEHHGRLTVASGQSLCLAPGSEQDGPVTVGPGGALAVSGARINGPVSVDGAAALTVCRSTVSGPLGVAGVTGFVLLGSGRDDTTGCAGNTFEAPVSLNGNTGGLEVSGNTFTAPVTVTGNSGSGLQPDQNVPEFDDNRVGGPLNCAGNVPTLAQTGNTAAGPRSGDCR</sequence>
<feature type="chain" id="PRO_5046911563" evidence="2">
    <location>
        <begin position="39"/>
        <end position="609"/>
    </location>
</feature>
<evidence type="ECO:0000256" key="1">
    <source>
        <dbReference type="SAM" id="MobiDB-lite"/>
    </source>
</evidence>
<accession>A0ABW2FQG8</accession>
<dbReference type="Proteomes" id="UP001596435">
    <property type="component" value="Unassembled WGS sequence"/>
</dbReference>
<feature type="domain" description="Bacterial Ig-like" evidence="3">
    <location>
        <begin position="345"/>
        <end position="432"/>
    </location>
</feature>
<dbReference type="Gene3D" id="2.60.40.10">
    <property type="entry name" value="Immunoglobulins"/>
    <property type="match status" value="1"/>
</dbReference>
<dbReference type="EMBL" id="JBHTAJ010000004">
    <property type="protein sequence ID" value="MFC7178513.1"/>
    <property type="molecule type" value="Genomic_DNA"/>
</dbReference>
<feature type="region of interest" description="Disordered" evidence="1">
    <location>
        <begin position="562"/>
        <end position="609"/>
    </location>
</feature>
<feature type="region of interest" description="Disordered" evidence="1">
    <location>
        <begin position="187"/>
        <end position="294"/>
    </location>
</feature>
<feature type="compositionally biased region" description="Gly residues" evidence="1">
    <location>
        <begin position="147"/>
        <end position="169"/>
    </location>
</feature>
<evidence type="ECO:0000256" key="2">
    <source>
        <dbReference type="SAM" id="SignalP"/>
    </source>
</evidence>
<proteinExistence type="predicted"/>
<dbReference type="InterPro" id="IPR006311">
    <property type="entry name" value="TAT_signal"/>
</dbReference>
<reference evidence="5" key="1">
    <citation type="journal article" date="2019" name="Int. J. Syst. Evol. Microbiol.">
        <title>The Global Catalogue of Microorganisms (GCM) 10K type strain sequencing project: providing services to taxonomists for standard genome sequencing and annotation.</title>
        <authorList>
            <consortium name="The Broad Institute Genomics Platform"/>
            <consortium name="The Broad Institute Genome Sequencing Center for Infectious Disease"/>
            <person name="Wu L."/>
            <person name="Ma J."/>
        </authorList>
    </citation>
    <scope>NUCLEOTIDE SEQUENCE [LARGE SCALE GENOMIC DNA]</scope>
    <source>
        <strain evidence="5">CGMCC 1.12859</strain>
    </source>
</reference>
<feature type="compositionally biased region" description="Low complexity" evidence="1">
    <location>
        <begin position="229"/>
        <end position="241"/>
    </location>
</feature>
<dbReference type="Pfam" id="PF16640">
    <property type="entry name" value="Big_3_5"/>
    <property type="match status" value="1"/>
</dbReference>
<evidence type="ECO:0000313" key="5">
    <source>
        <dbReference type="Proteomes" id="UP001596435"/>
    </source>
</evidence>
<keyword evidence="2" id="KW-0732">Signal</keyword>
<feature type="region of interest" description="Disordered" evidence="1">
    <location>
        <begin position="362"/>
        <end position="384"/>
    </location>
</feature>
<feature type="compositionally biased region" description="Polar residues" evidence="1">
    <location>
        <begin position="374"/>
        <end position="384"/>
    </location>
</feature>
<feature type="compositionally biased region" description="Gly residues" evidence="1">
    <location>
        <begin position="261"/>
        <end position="294"/>
    </location>
</feature>
<comment type="caution">
    <text evidence="4">The sequence shown here is derived from an EMBL/GenBank/DDBJ whole genome shotgun (WGS) entry which is preliminary data.</text>
</comment>
<dbReference type="InterPro" id="IPR013783">
    <property type="entry name" value="Ig-like_fold"/>
</dbReference>
<dbReference type="RefSeq" id="WP_345707923.1">
    <property type="nucleotide sequence ID" value="NZ_BAABKV010000001.1"/>
</dbReference>
<feature type="region of interest" description="Disordered" evidence="1">
    <location>
        <begin position="132"/>
        <end position="174"/>
    </location>
</feature>
<feature type="signal peptide" evidence="2">
    <location>
        <begin position="1"/>
        <end position="38"/>
    </location>
</feature>
<keyword evidence="5" id="KW-1185">Reference proteome</keyword>
<evidence type="ECO:0000313" key="4">
    <source>
        <dbReference type="EMBL" id="MFC7178513.1"/>
    </source>
</evidence>
<dbReference type="PROSITE" id="PS51318">
    <property type="entry name" value="TAT"/>
    <property type="match status" value="1"/>
</dbReference>
<gene>
    <name evidence="4" type="ORF">ACFQMG_02920</name>
</gene>